<organism evidence="1 2">
    <name type="scientific">Klebsiella phage Miami</name>
    <dbReference type="NCBI Taxonomy" id="2767581"/>
    <lineage>
        <taxon>Viruses</taxon>
        <taxon>Duplodnaviria</taxon>
        <taxon>Heunggongvirae</taxon>
        <taxon>Uroviricota</taxon>
        <taxon>Caudoviricetes</taxon>
        <taxon>Chimalliviridae</taxon>
        <taxon>Miamivirus</taxon>
        <taxon>Miamivirus miami</taxon>
    </lineage>
</organism>
<dbReference type="EMBL" id="MT701590">
    <property type="protein sequence ID" value="QPB09143.1"/>
    <property type="molecule type" value="Genomic_DNA"/>
</dbReference>
<evidence type="ECO:0000313" key="1">
    <source>
        <dbReference type="EMBL" id="QPB09143.1"/>
    </source>
</evidence>
<name>A0A873WFQ9_9CAUD</name>
<evidence type="ECO:0000313" key="2">
    <source>
        <dbReference type="Proteomes" id="UP000662782"/>
    </source>
</evidence>
<sequence length="215" mass="23556">MLFKELSPTGGVLQLPKLVVGKLSTDYFETITDFYEVVLDQSVYKVSQVYLGSDGKPKLELVPNEINVFNDILYFTGKGVTGLTSQDVVTTIANPMQTVADAFLDQSPVWVPAIEELSFFSNIELNTPRDIFTVTDQYPRKLANLLSGGRNHVKWGVGSLNEYSTAGFSLLYYGDVSNAPSSYAYPPAAKTIAIVSLNSGNNKGMVMLCSDKKIE</sequence>
<proteinExistence type="predicted"/>
<reference evidence="1 2" key="1">
    <citation type="submission" date="2020-07" db="EMBL/GenBank/DDBJ databases">
        <title>Complete genome sequence of Klebsiella pneumoniae phage Miami.</title>
        <authorList>
            <person name="Mora D.A."/>
            <person name="Lessor L."/>
            <person name="Gill J."/>
            <person name="Liu M."/>
        </authorList>
    </citation>
    <scope>NUCLEOTIDE SEQUENCE [LARGE SCALE GENOMIC DNA]</scope>
</reference>
<dbReference type="Proteomes" id="UP000662782">
    <property type="component" value="Segment"/>
</dbReference>
<keyword evidence="2" id="KW-1185">Reference proteome</keyword>
<protein>
    <submittedName>
        <fullName evidence="1">Uncharacterized protein</fullName>
    </submittedName>
</protein>
<accession>A0A873WFQ9</accession>
<gene>
    <name evidence="1" type="ORF">CPT_Miami_048</name>
</gene>